<protein>
    <submittedName>
        <fullName evidence="1">Uncharacterized protein</fullName>
    </submittedName>
</protein>
<gene>
    <name evidence="1" type="ORF">SAMN05216240_0188</name>
</gene>
<comment type="caution">
    <text evidence="1">The sequence shown here is derived from an EMBL/GenBank/DDBJ whole genome shotgun (WGS) entry which is preliminary data.</text>
</comment>
<name>A0ABY1S5Q2_CALBS</name>
<dbReference type="Proteomes" id="UP000196803">
    <property type="component" value="Unassembled WGS sequence"/>
</dbReference>
<accession>A0ABY1S5Q2</accession>
<reference evidence="1 2" key="1">
    <citation type="submission" date="2017-05" db="EMBL/GenBank/DDBJ databases">
        <authorList>
            <person name="Varghese N."/>
            <person name="Submissions S."/>
        </authorList>
    </citation>
    <scope>NUCLEOTIDE SEQUENCE [LARGE SCALE GENOMIC DNA]</scope>
    <source>
        <strain evidence="1 2">MACB1020</strain>
    </source>
</reference>
<organism evidence="1 2">
    <name type="scientific">Caldicellulosiruptor bescii</name>
    <name type="common">Anaerocellum thermophilum</name>
    <dbReference type="NCBI Taxonomy" id="31899"/>
    <lineage>
        <taxon>Bacteria</taxon>
        <taxon>Bacillati</taxon>
        <taxon>Bacillota</taxon>
        <taxon>Bacillota incertae sedis</taxon>
        <taxon>Caldicellulosiruptorales</taxon>
        <taxon>Caldicellulosiruptoraceae</taxon>
        <taxon>Caldicellulosiruptor</taxon>
    </lineage>
</organism>
<evidence type="ECO:0000313" key="2">
    <source>
        <dbReference type="Proteomes" id="UP000196803"/>
    </source>
</evidence>
<keyword evidence="2" id="KW-1185">Reference proteome</keyword>
<evidence type="ECO:0000313" key="1">
    <source>
        <dbReference type="EMBL" id="SMR90979.1"/>
    </source>
</evidence>
<dbReference type="EMBL" id="FXXC01000001">
    <property type="protein sequence ID" value="SMR90979.1"/>
    <property type="molecule type" value="Genomic_DNA"/>
</dbReference>
<proteinExistence type="predicted"/>
<sequence>MSKIVKDSNEIEAGILNLKNDRYIMYRYRLLNKRN</sequence>